<dbReference type="RefSeq" id="XP_028478626.1">
    <property type="nucleotide sequence ID" value="XM_028619654.1"/>
</dbReference>
<dbReference type="InterPro" id="IPR036853">
    <property type="entry name" value="Ribosomal_uL14_sf"/>
</dbReference>
<keyword evidence="2 4" id="KW-0689">Ribosomal protein</keyword>
<dbReference type="PANTHER" id="PTHR11761:SF3">
    <property type="entry name" value="LARGE RIBOSOMAL SUBUNIT PROTEIN UL14M"/>
    <property type="match status" value="1"/>
</dbReference>
<dbReference type="GeneID" id="39588564"/>
<protein>
    <submittedName>
        <fullName evidence="5">Uncharacterized protein</fullName>
    </submittedName>
</protein>
<sequence length="225" mass="24108">MIGLKGRLNVIDNSGALIAECINVLKVKSKKKSTGFGTVGDEIVCVINRARPITQTSNPGGASNVQKVRRGDVRRAVIVRTKQPIMRADGRVVRGVHVRPMTYANGKVWHETLSVEIEDGRETAVSVAHMSTADTVLRCFSLSALWDARRQNPPAPSPSLSPLQVSLPLTPTSFDDNACVLLNNKGEMMGTRVSGVVSAALRDSVGGTDANGRWSKILSLAPKVV</sequence>
<dbReference type="PANTHER" id="PTHR11761">
    <property type="entry name" value="50S/60S RIBOSOMAL PROTEIN L14/L23"/>
    <property type="match status" value="1"/>
</dbReference>
<accession>A0A427Y427</accession>
<dbReference type="HAMAP" id="MF_01367">
    <property type="entry name" value="Ribosomal_uL14"/>
    <property type="match status" value="1"/>
</dbReference>
<dbReference type="InterPro" id="IPR000218">
    <property type="entry name" value="Ribosomal_uL14"/>
</dbReference>
<organism evidence="5 6">
    <name type="scientific">Apiotrichum porosum</name>
    <dbReference type="NCBI Taxonomy" id="105984"/>
    <lineage>
        <taxon>Eukaryota</taxon>
        <taxon>Fungi</taxon>
        <taxon>Dikarya</taxon>
        <taxon>Basidiomycota</taxon>
        <taxon>Agaricomycotina</taxon>
        <taxon>Tremellomycetes</taxon>
        <taxon>Trichosporonales</taxon>
        <taxon>Trichosporonaceae</taxon>
        <taxon>Apiotrichum</taxon>
    </lineage>
</organism>
<dbReference type="GO" id="GO:0006412">
    <property type="term" value="P:translation"/>
    <property type="evidence" value="ECO:0007669"/>
    <property type="project" value="InterPro"/>
</dbReference>
<dbReference type="SUPFAM" id="SSF50193">
    <property type="entry name" value="Ribosomal protein L14"/>
    <property type="match status" value="2"/>
</dbReference>
<comment type="similarity">
    <text evidence="1 4">Belongs to the universal ribosomal protein uL14 family.</text>
</comment>
<dbReference type="Proteomes" id="UP000279236">
    <property type="component" value="Unassembled WGS sequence"/>
</dbReference>
<dbReference type="GO" id="GO:0070180">
    <property type="term" value="F:large ribosomal subunit rRNA binding"/>
    <property type="evidence" value="ECO:0007669"/>
    <property type="project" value="TreeGrafter"/>
</dbReference>
<dbReference type="OrthoDB" id="274765at2759"/>
<gene>
    <name evidence="5" type="ORF">EHS24_004021</name>
</gene>
<evidence type="ECO:0000313" key="6">
    <source>
        <dbReference type="Proteomes" id="UP000279236"/>
    </source>
</evidence>
<evidence type="ECO:0000256" key="4">
    <source>
        <dbReference type="RuleBase" id="RU003949"/>
    </source>
</evidence>
<dbReference type="GO" id="GO:0003735">
    <property type="term" value="F:structural constituent of ribosome"/>
    <property type="evidence" value="ECO:0007669"/>
    <property type="project" value="InterPro"/>
</dbReference>
<keyword evidence="6" id="KW-1185">Reference proteome</keyword>
<dbReference type="EMBL" id="RSCE01000002">
    <property type="protein sequence ID" value="RSH85841.1"/>
    <property type="molecule type" value="Genomic_DNA"/>
</dbReference>
<name>A0A427Y427_9TREE</name>
<evidence type="ECO:0000256" key="3">
    <source>
        <dbReference type="ARBA" id="ARBA00023274"/>
    </source>
</evidence>
<dbReference type="Pfam" id="PF00238">
    <property type="entry name" value="Ribosomal_L14"/>
    <property type="match status" value="2"/>
</dbReference>
<dbReference type="CDD" id="cd00337">
    <property type="entry name" value="Ribosomal_uL14"/>
    <property type="match status" value="1"/>
</dbReference>
<dbReference type="STRING" id="105984.A0A427Y427"/>
<dbReference type="SMART" id="SM01374">
    <property type="entry name" value="Ribosomal_L14"/>
    <property type="match status" value="1"/>
</dbReference>
<dbReference type="GO" id="GO:0005762">
    <property type="term" value="C:mitochondrial large ribosomal subunit"/>
    <property type="evidence" value="ECO:0007669"/>
    <property type="project" value="TreeGrafter"/>
</dbReference>
<keyword evidence="3 4" id="KW-0687">Ribonucleoprotein</keyword>
<proteinExistence type="inferred from homology"/>
<dbReference type="Gene3D" id="2.40.150.20">
    <property type="entry name" value="Ribosomal protein L14"/>
    <property type="match status" value="2"/>
</dbReference>
<evidence type="ECO:0000313" key="5">
    <source>
        <dbReference type="EMBL" id="RSH85841.1"/>
    </source>
</evidence>
<evidence type="ECO:0000256" key="2">
    <source>
        <dbReference type="ARBA" id="ARBA00022980"/>
    </source>
</evidence>
<dbReference type="AlphaFoldDB" id="A0A427Y427"/>
<comment type="caution">
    <text evidence="5">The sequence shown here is derived from an EMBL/GenBank/DDBJ whole genome shotgun (WGS) entry which is preliminary data.</text>
</comment>
<evidence type="ECO:0000256" key="1">
    <source>
        <dbReference type="ARBA" id="ARBA00010745"/>
    </source>
</evidence>
<reference evidence="5 6" key="1">
    <citation type="submission" date="2018-11" db="EMBL/GenBank/DDBJ databases">
        <title>Genome sequence of Apiotrichum porosum DSM 27194.</title>
        <authorList>
            <person name="Aliyu H."/>
            <person name="Gorte O."/>
            <person name="Ochsenreither K."/>
        </authorList>
    </citation>
    <scope>NUCLEOTIDE SEQUENCE [LARGE SCALE GENOMIC DNA]</scope>
    <source>
        <strain evidence="5 6">DSM 27194</strain>
    </source>
</reference>